<dbReference type="PIRSF" id="PIRSF000157">
    <property type="entry name" value="Oxoglu_dh_E1"/>
    <property type="match status" value="1"/>
</dbReference>
<proteinExistence type="inferred from homology"/>
<evidence type="ECO:0000259" key="11">
    <source>
        <dbReference type="SMART" id="SM00861"/>
    </source>
</evidence>
<dbReference type="Pfam" id="PF00676">
    <property type="entry name" value="E1_dh"/>
    <property type="match status" value="1"/>
</dbReference>
<dbReference type="PANTHER" id="PTHR23152">
    <property type="entry name" value="2-OXOGLUTARATE DEHYDROGENASE"/>
    <property type="match status" value="1"/>
</dbReference>
<name>A0ABT6Q3A0_9PROT</name>
<dbReference type="InterPro" id="IPR032106">
    <property type="entry name" value="2-oxogl_dehyd_N"/>
</dbReference>
<accession>A0ABT6Q3A0</accession>
<dbReference type="InterPro" id="IPR005475">
    <property type="entry name" value="Transketolase-like_Pyr-bd"/>
</dbReference>
<sequence>MAIADQIASAFSGSNIAYLADLYAQWVEDPNSVDPSFSEIFAAMNDSQAVVLKDARGASWAPRLPTDIRTDLEEKKSSASKNEAVSKDQLYNAAYDSLRAMQLVQAYRSLGHTQAKIDPLGLQPRHSHSELDPKTYGFDEKDLDRQIFFGKATQNFLSGDTHTLREVIKTLQQIYCRSIAWEYMYLQETEQRQWLMQKIETLKASPLTNEDKKRILQQLTEAVGLESFCQKRYVGVKRFGLDGAEATIPALHALIRQAVKYNVRSVVVGMAHRGRLNVLTNIIGKPFVALFNEFSGGSFKPDNIPGASDVKYHLGYRNRVEVDGKSIDLSLAFNPSHLEAVGAVVEGQVRAECDRDDQKHLAVIVHGDAAFAGQGVVYEILAMSQLPAYRTGGSIHLVINNQIGFTTTPDYAFSGYYGTDVAKVARAPIVHVNGDDPEAVVAVMQLAVDFREKFATDIVIDLVGYRRNGHNETDEPSFTQPLMYQAIRDHKNIYQLYADKLAAEHVITAEESKNNWDAFQEYLQSSYNASKDYRPNDTNWLTQEWNTMKWRGQDRQDFDTSLSMDQLKQIGQALASYEQGFDCHSKLTRQLETKASMFETGEGIDWATGEALAFGGLLIEGHPVRLSGQDCQRGTFSHRNAVLFDQKTQKPYYPLNHIQEHQAQLEVYNSLLSEFAVLGFEYGYSHTNSNALVLWEAQFGDFANGAQIIIDQFISAGESKWLQMSGLVMLLPHAQEGQGAEHSSARLERFLQLCAEDNMQVCNFTTPANYFHALRRQLKRNYRQPLVVMSPKSLLRHKLAQSRLSDFTGNTRFLPVIDECDSVINNKKQIKRVVICSGKIYYDLLLRRLELRCELQSEKVALVRLEQLYPFPEQELGAILANYPNAEIIWCQEEPENMGGWNFVDRKIEKVLRNIRHPAQRVQYVGRAPMASPASGVSSVYKAEQELLINQALEFQDV</sequence>
<dbReference type="GO" id="GO:0004591">
    <property type="term" value="F:oxoglutarate dehydrogenase (succinyl-transferring) activity"/>
    <property type="evidence" value="ECO:0007669"/>
    <property type="project" value="UniProtKB-EC"/>
</dbReference>
<dbReference type="InterPro" id="IPR042179">
    <property type="entry name" value="KGD_C_sf"/>
</dbReference>
<reference evidence="12" key="1">
    <citation type="submission" date="2023-05" db="EMBL/GenBank/DDBJ databases">
        <title>Whole genome sequence of Commensalibacter sp.</title>
        <authorList>
            <person name="Charoenyingcharoen P."/>
            <person name="Yukphan P."/>
        </authorList>
    </citation>
    <scope>NUCLEOTIDE SEQUENCE</scope>
    <source>
        <strain evidence="12">TBRC 16381</strain>
    </source>
</reference>
<dbReference type="NCBIfam" id="NF006914">
    <property type="entry name" value="PRK09404.1"/>
    <property type="match status" value="1"/>
</dbReference>
<evidence type="ECO:0000256" key="2">
    <source>
        <dbReference type="ARBA" id="ARBA00003906"/>
    </source>
</evidence>
<evidence type="ECO:0000256" key="6">
    <source>
        <dbReference type="ARBA" id="ARBA00013321"/>
    </source>
</evidence>
<dbReference type="Gene3D" id="3.40.50.11610">
    <property type="entry name" value="Multifunctional 2-oxoglutarate metabolism enzyme, C-terminal domain"/>
    <property type="match status" value="1"/>
</dbReference>
<keyword evidence="8" id="KW-0786">Thiamine pyrophosphate</keyword>
<comment type="cofactor">
    <cofactor evidence="1">
        <name>thiamine diphosphate</name>
        <dbReference type="ChEBI" id="CHEBI:58937"/>
    </cofactor>
</comment>
<evidence type="ECO:0000256" key="10">
    <source>
        <dbReference type="ARBA" id="ARBA00030680"/>
    </source>
</evidence>
<dbReference type="PANTHER" id="PTHR23152:SF4">
    <property type="entry name" value="2-OXOADIPATE DEHYDROGENASE COMPLEX COMPONENT E1"/>
    <property type="match status" value="1"/>
</dbReference>
<evidence type="ECO:0000256" key="8">
    <source>
        <dbReference type="ARBA" id="ARBA00023052"/>
    </source>
</evidence>
<dbReference type="InterPro" id="IPR011603">
    <property type="entry name" value="2oxoglutarate_DH_E1"/>
</dbReference>
<gene>
    <name evidence="12" type="ORF">QJV27_06725</name>
</gene>
<comment type="similarity">
    <text evidence="3">Belongs to the alpha-ketoglutarate dehydrogenase family.</text>
</comment>
<dbReference type="Pfam" id="PF16870">
    <property type="entry name" value="OxoGdeHyase_C"/>
    <property type="match status" value="1"/>
</dbReference>
<evidence type="ECO:0000256" key="9">
    <source>
        <dbReference type="ARBA" id="ARBA00023152"/>
    </source>
</evidence>
<evidence type="ECO:0000256" key="4">
    <source>
        <dbReference type="ARBA" id="ARBA00011301"/>
    </source>
</evidence>
<dbReference type="EMBL" id="JASBAO010000001">
    <property type="protein sequence ID" value="MDI2091061.1"/>
    <property type="molecule type" value="Genomic_DNA"/>
</dbReference>
<evidence type="ECO:0000256" key="7">
    <source>
        <dbReference type="ARBA" id="ARBA00023002"/>
    </source>
</evidence>
<evidence type="ECO:0000313" key="13">
    <source>
        <dbReference type="Proteomes" id="UP001431634"/>
    </source>
</evidence>
<dbReference type="Gene3D" id="3.40.50.970">
    <property type="match status" value="1"/>
</dbReference>
<dbReference type="InterPro" id="IPR001017">
    <property type="entry name" value="DH_E1"/>
</dbReference>
<dbReference type="Pfam" id="PF16078">
    <property type="entry name" value="2-oxogl_dehyd_N"/>
    <property type="match status" value="1"/>
</dbReference>
<dbReference type="SUPFAM" id="SSF52518">
    <property type="entry name" value="Thiamin diphosphate-binding fold (THDP-binding)"/>
    <property type="match status" value="2"/>
</dbReference>
<dbReference type="EC" id="1.2.4.2" evidence="5"/>
<dbReference type="Gene3D" id="3.40.50.12470">
    <property type="match status" value="1"/>
</dbReference>
<dbReference type="Pfam" id="PF02779">
    <property type="entry name" value="Transket_pyr"/>
    <property type="match status" value="1"/>
</dbReference>
<dbReference type="InterPro" id="IPR029061">
    <property type="entry name" value="THDP-binding"/>
</dbReference>
<dbReference type="Proteomes" id="UP001431634">
    <property type="component" value="Unassembled WGS sequence"/>
</dbReference>
<dbReference type="SMART" id="SM00861">
    <property type="entry name" value="Transket_pyr"/>
    <property type="match status" value="1"/>
</dbReference>
<keyword evidence="9" id="KW-0324">Glycolysis</keyword>
<organism evidence="12 13">
    <name type="scientific">Commensalibacter oyaizuii</name>
    <dbReference type="NCBI Taxonomy" id="3043873"/>
    <lineage>
        <taxon>Bacteria</taxon>
        <taxon>Pseudomonadati</taxon>
        <taxon>Pseudomonadota</taxon>
        <taxon>Alphaproteobacteria</taxon>
        <taxon>Acetobacterales</taxon>
        <taxon>Acetobacteraceae</taxon>
    </lineage>
</organism>
<dbReference type="RefSeq" id="WP_281448171.1">
    <property type="nucleotide sequence ID" value="NZ_JASBAO010000001.1"/>
</dbReference>
<dbReference type="NCBIfam" id="TIGR00239">
    <property type="entry name" value="2oxo_dh_E1"/>
    <property type="match status" value="1"/>
</dbReference>
<evidence type="ECO:0000256" key="5">
    <source>
        <dbReference type="ARBA" id="ARBA00012280"/>
    </source>
</evidence>
<dbReference type="Gene3D" id="1.10.287.1150">
    <property type="entry name" value="TPP helical domain"/>
    <property type="match status" value="1"/>
</dbReference>
<protein>
    <recommendedName>
        <fullName evidence="6">2-oxoglutarate dehydrogenase E1 component</fullName>
        <ecNumber evidence="5">1.2.4.2</ecNumber>
    </recommendedName>
    <alternativeName>
        <fullName evidence="10">Alpha-ketoglutarate dehydrogenase</fullName>
    </alternativeName>
</protein>
<comment type="function">
    <text evidence="2">E1 component of the 2-oxoglutarate dehydrogenase (OGDH) complex which catalyzes the decarboxylation of 2-oxoglutarate, the first step in the conversion of 2-oxoglutarate to succinyl-CoA and CO(2).</text>
</comment>
<comment type="subunit">
    <text evidence="4">Homodimer. Part of the 2-oxoglutarate dehydrogenase (OGDH) complex composed of E1 (2-oxoglutarate dehydrogenase), E2 (dihydrolipoamide succinyltransferase) and E3 (dihydrolipoamide dehydrogenase); the complex contains multiple copies of the three enzymatic components (E1, E2 and E3).</text>
</comment>
<evidence type="ECO:0000313" key="12">
    <source>
        <dbReference type="EMBL" id="MDI2091061.1"/>
    </source>
</evidence>
<dbReference type="InterPro" id="IPR031717">
    <property type="entry name" value="ODO-1/KGD_C"/>
</dbReference>
<keyword evidence="13" id="KW-1185">Reference proteome</keyword>
<evidence type="ECO:0000256" key="1">
    <source>
        <dbReference type="ARBA" id="ARBA00001964"/>
    </source>
</evidence>
<keyword evidence="7 12" id="KW-0560">Oxidoreductase</keyword>
<evidence type="ECO:0000256" key="3">
    <source>
        <dbReference type="ARBA" id="ARBA00006936"/>
    </source>
</evidence>
<feature type="domain" description="Transketolase-like pyrimidine-binding" evidence="11">
    <location>
        <begin position="604"/>
        <end position="797"/>
    </location>
</feature>
<dbReference type="NCBIfam" id="NF008907">
    <property type="entry name" value="PRK12270.1"/>
    <property type="match status" value="1"/>
</dbReference>
<dbReference type="CDD" id="cd02016">
    <property type="entry name" value="TPP_E1_OGDC_like"/>
    <property type="match status" value="1"/>
</dbReference>
<comment type="caution">
    <text evidence="12">The sequence shown here is derived from an EMBL/GenBank/DDBJ whole genome shotgun (WGS) entry which is preliminary data.</text>
</comment>